<comment type="caution">
    <text evidence="1">The sequence shown here is derived from an EMBL/GenBank/DDBJ whole genome shotgun (WGS) entry which is preliminary data.</text>
</comment>
<protein>
    <recommendedName>
        <fullName evidence="3">DNA mismatch repair protein MutL</fullName>
    </recommendedName>
</protein>
<dbReference type="Proteomes" id="UP000054260">
    <property type="component" value="Unassembled WGS sequence"/>
</dbReference>
<reference evidence="2" key="1">
    <citation type="journal article" date="2015" name="MBio">
        <title>Genome-Resolved Metagenomic Analysis Reveals Roles for Candidate Phyla and Other Microbial Community Members in Biogeochemical Transformations in Oil Reservoirs.</title>
        <authorList>
            <person name="Hu P."/>
            <person name="Tom L."/>
            <person name="Singh A."/>
            <person name="Thomas B.C."/>
            <person name="Baker B.J."/>
            <person name="Piceno Y.M."/>
            <person name="Andersen G.L."/>
            <person name="Banfield J.F."/>
        </authorList>
    </citation>
    <scope>NUCLEOTIDE SEQUENCE [LARGE SCALE GENOMIC DNA]</scope>
</reference>
<accession>A0A101H218</accession>
<dbReference type="EMBL" id="LGGH01000001">
    <property type="protein sequence ID" value="KUK68684.1"/>
    <property type="molecule type" value="Genomic_DNA"/>
</dbReference>
<dbReference type="NCBIfam" id="NF040744">
    <property type="entry name" value="ornith_Or-4"/>
    <property type="match status" value="1"/>
</dbReference>
<organism evidence="1 2">
    <name type="scientific">Mesotoga infera</name>
    <dbReference type="NCBI Taxonomy" id="1236046"/>
    <lineage>
        <taxon>Bacteria</taxon>
        <taxon>Thermotogati</taxon>
        <taxon>Thermotogota</taxon>
        <taxon>Thermotogae</taxon>
        <taxon>Kosmotogales</taxon>
        <taxon>Kosmotogaceae</taxon>
        <taxon>Mesotoga</taxon>
    </lineage>
</organism>
<sequence length="456" mass="49715">MRVEFLTAEIGSTTTVLSAFSCDASGTMKFIGQGESYTTIDENDVTVGIEKAMKALKKTLGTEVLEWDVLVASSSAAGGLRMTVHGLVYDMTVRAAREAALGAGGVIKLVTAGKLAQRDLKRIEEATPKLMLLAGGVDYGERETVIHNAEILKNADPDIPIVYAGNIEAADEVYEMISGNGRDVHVVENVYPRIDELNVEPTREIIREVFSRNIVKGPGMEKIYSVADKPVIPTPAAVMLAAELFSEVQGDVLAVDIGGATTDVDSVTDGDPEIASMLVSPEPKSKRTVEGDLGIYVNARHVIEHIGRCELEREFPNLEKIVENLTPYPKDSFDEAFSVRLARYCFEASLRRHAGSIKQFYGPTGRIEVAYGKDLTAVRSVVGTGGILSRSRFSWKIMEGIRTLSERHQKELLPKASVKLYRDKNYIFGAIGLISTVDFSSAKDLLKSSFEELGDS</sequence>
<dbReference type="PROSITE" id="PS51257">
    <property type="entry name" value="PROKAR_LIPOPROTEIN"/>
    <property type="match status" value="1"/>
</dbReference>
<gene>
    <name evidence="1" type="ORF">XD86_0016</name>
</gene>
<evidence type="ECO:0000313" key="2">
    <source>
        <dbReference type="Proteomes" id="UP000054260"/>
    </source>
</evidence>
<dbReference type="NCBIfam" id="TIGR01319">
    <property type="entry name" value="glmL_fam"/>
    <property type="match status" value="1"/>
</dbReference>
<dbReference type="Pfam" id="PF13941">
    <property type="entry name" value="MutL"/>
    <property type="match status" value="1"/>
</dbReference>
<dbReference type="InterPro" id="IPR006230">
    <property type="entry name" value="MutL"/>
</dbReference>
<dbReference type="PIRSF" id="PIRSF004729">
    <property type="entry name" value="MutL"/>
    <property type="match status" value="1"/>
</dbReference>
<evidence type="ECO:0000313" key="1">
    <source>
        <dbReference type="EMBL" id="KUK68684.1"/>
    </source>
</evidence>
<evidence type="ECO:0008006" key="3">
    <source>
        <dbReference type="Google" id="ProtNLM"/>
    </source>
</evidence>
<dbReference type="AlphaFoldDB" id="A0A101H218"/>
<proteinExistence type="predicted"/>
<name>A0A101H218_9BACT</name>
<dbReference type="PATRIC" id="fig|1236046.6.peg.1075"/>